<keyword evidence="1" id="KW-1133">Transmembrane helix</keyword>
<accession>A0A8X6F2I5</accession>
<keyword evidence="1" id="KW-0812">Transmembrane</keyword>
<evidence type="ECO:0000256" key="1">
    <source>
        <dbReference type="SAM" id="Phobius"/>
    </source>
</evidence>
<name>A0A8X6F2I5_TRICU</name>
<organism evidence="2 3">
    <name type="scientific">Trichonephila clavata</name>
    <name type="common">Joro spider</name>
    <name type="synonym">Nephila clavata</name>
    <dbReference type="NCBI Taxonomy" id="2740835"/>
    <lineage>
        <taxon>Eukaryota</taxon>
        <taxon>Metazoa</taxon>
        <taxon>Ecdysozoa</taxon>
        <taxon>Arthropoda</taxon>
        <taxon>Chelicerata</taxon>
        <taxon>Arachnida</taxon>
        <taxon>Araneae</taxon>
        <taxon>Araneomorphae</taxon>
        <taxon>Entelegynae</taxon>
        <taxon>Araneoidea</taxon>
        <taxon>Nephilidae</taxon>
        <taxon>Trichonephila</taxon>
    </lineage>
</organism>
<gene>
    <name evidence="2" type="ORF">TNCT_699611</name>
</gene>
<evidence type="ECO:0000313" key="3">
    <source>
        <dbReference type="Proteomes" id="UP000887116"/>
    </source>
</evidence>
<keyword evidence="3" id="KW-1185">Reference proteome</keyword>
<sequence>MRPLKSHSMSWTSAEISGEFISRCFYSGWNFESFGKIGRRRNVYGNTLKVREESGAFLSLKMPSSHIWIRNDDDWNVLGGVKNVEFRLRWRKSPFAVLISINVPMISYKLICLMEFILFIDLLVFV</sequence>
<dbReference type="EMBL" id="BMAO01030391">
    <property type="protein sequence ID" value="GFQ67709.1"/>
    <property type="molecule type" value="Genomic_DNA"/>
</dbReference>
<reference evidence="2" key="1">
    <citation type="submission" date="2020-07" db="EMBL/GenBank/DDBJ databases">
        <title>Multicomponent nature underlies the extraordinary mechanical properties of spider dragline silk.</title>
        <authorList>
            <person name="Kono N."/>
            <person name="Nakamura H."/>
            <person name="Mori M."/>
            <person name="Yoshida Y."/>
            <person name="Ohtoshi R."/>
            <person name="Malay A.D."/>
            <person name="Moran D.A.P."/>
            <person name="Tomita M."/>
            <person name="Numata K."/>
            <person name="Arakawa K."/>
        </authorList>
    </citation>
    <scope>NUCLEOTIDE SEQUENCE</scope>
</reference>
<feature type="transmembrane region" description="Helical" evidence="1">
    <location>
        <begin position="95"/>
        <end position="120"/>
    </location>
</feature>
<comment type="caution">
    <text evidence="2">The sequence shown here is derived from an EMBL/GenBank/DDBJ whole genome shotgun (WGS) entry which is preliminary data.</text>
</comment>
<evidence type="ECO:0000313" key="2">
    <source>
        <dbReference type="EMBL" id="GFQ67709.1"/>
    </source>
</evidence>
<keyword evidence="1" id="KW-0472">Membrane</keyword>
<proteinExistence type="predicted"/>
<protein>
    <submittedName>
        <fullName evidence="2">Uncharacterized protein</fullName>
    </submittedName>
</protein>
<dbReference type="Proteomes" id="UP000887116">
    <property type="component" value="Unassembled WGS sequence"/>
</dbReference>
<dbReference type="AlphaFoldDB" id="A0A8X6F2I5"/>